<dbReference type="Proteomes" id="UP000004691">
    <property type="component" value="Unassembled WGS sequence"/>
</dbReference>
<dbReference type="eggNOG" id="COG2847">
    <property type="taxonomic scope" value="Bacteria"/>
</dbReference>
<dbReference type="HOGENOM" id="CLU_129871_0_0_11"/>
<dbReference type="AlphaFoldDB" id="I0UZX1"/>
<dbReference type="PROSITE" id="PS51257">
    <property type="entry name" value="PROKAR_LIPOPROTEIN"/>
    <property type="match status" value="1"/>
</dbReference>
<evidence type="ECO:0000256" key="1">
    <source>
        <dbReference type="SAM" id="MobiDB-lite"/>
    </source>
</evidence>
<gene>
    <name evidence="3" type="ORF">SacxiDRAFT_1165</name>
</gene>
<feature type="region of interest" description="Disordered" evidence="1">
    <location>
        <begin position="32"/>
        <end position="68"/>
    </location>
</feature>
<sequence>MRGIASGTARGMAGGIVVALFTSSAVVLAACSGSDDQGEPPPASPPATTPGQPDPTPTEGTEVTLRGTISRGVEPNCLVLTTGGREYLLLEGGPEVRPGAEVVVHGTLRPGMATTCMQGTPLVVDDADLVEGGST</sequence>
<evidence type="ECO:0008006" key="5">
    <source>
        <dbReference type="Google" id="ProtNLM"/>
    </source>
</evidence>
<proteinExistence type="predicted"/>
<evidence type="ECO:0000256" key="2">
    <source>
        <dbReference type="SAM" id="SignalP"/>
    </source>
</evidence>
<protein>
    <recommendedName>
        <fullName evidence="5">Lipoprotein</fullName>
    </recommendedName>
</protein>
<name>I0UZX1_9PSEU</name>
<dbReference type="STRING" id="882086.SacxiDRAFT_1165"/>
<organism evidence="3 4">
    <name type="scientific">Saccharomonospora xinjiangensis XJ-54</name>
    <dbReference type="NCBI Taxonomy" id="882086"/>
    <lineage>
        <taxon>Bacteria</taxon>
        <taxon>Bacillati</taxon>
        <taxon>Actinomycetota</taxon>
        <taxon>Actinomycetes</taxon>
        <taxon>Pseudonocardiales</taxon>
        <taxon>Pseudonocardiaceae</taxon>
        <taxon>Saccharomonospora</taxon>
    </lineage>
</organism>
<feature type="chain" id="PRO_5003635353" description="Lipoprotein" evidence="2">
    <location>
        <begin position="30"/>
        <end position="135"/>
    </location>
</feature>
<evidence type="ECO:0000313" key="3">
    <source>
        <dbReference type="EMBL" id="EID53424.1"/>
    </source>
</evidence>
<feature type="signal peptide" evidence="2">
    <location>
        <begin position="1"/>
        <end position="29"/>
    </location>
</feature>
<dbReference type="EMBL" id="JH636049">
    <property type="protein sequence ID" value="EID53424.1"/>
    <property type="molecule type" value="Genomic_DNA"/>
</dbReference>
<feature type="compositionally biased region" description="Pro residues" evidence="1">
    <location>
        <begin position="39"/>
        <end position="56"/>
    </location>
</feature>
<keyword evidence="2" id="KW-0732">Signal</keyword>
<reference evidence="3 4" key="1">
    <citation type="submission" date="2012-01" db="EMBL/GenBank/DDBJ databases">
        <title>Improved High-Quality Draft sequence of Saccharomonospora xinjiangensis XJ-54.</title>
        <authorList>
            <consortium name="US DOE Joint Genome Institute"/>
            <person name="Lucas S."/>
            <person name="Han J."/>
            <person name="Lapidus A."/>
            <person name="Cheng J.-F."/>
            <person name="Goodwin L."/>
            <person name="Pitluck S."/>
            <person name="Peters L."/>
            <person name="Mikhailova N."/>
            <person name="Teshima H."/>
            <person name="Detter J.C."/>
            <person name="Han C."/>
            <person name="Tapia R."/>
            <person name="Land M."/>
            <person name="Hauser L."/>
            <person name="Kyrpides N."/>
            <person name="Ivanova N."/>
            <person name="Pagani I."/>
            <person name="Brambilla E.-M."/>
            <person name="Klenk H.-P."/>
            <person name="Woyke T."/>
        </authorList>
    </citation>
    <scope>NUCLEOTIDE SEQUENCE [LARGE SCALE GENOMIC DNA]</scope>
    <source>
        <strain evidence="3 4">XJ-54</strain>
    </source>
</reference>
<keyword evidence="4" id="KW-1185">Reference proteome</keyword>
<accession>I0UZX1</accession>
<evidence type="ECO:0000313" key="4">
    <source>
        <dbReference type="Proteomes" id="UP000004691"/>
    </source>
</evidence>